<keyword evidence="1" id="KW-1133">Transmembrane helix</keyword>
<evidence type="ECO:0000256" key="1">
    <source>
        <dbReference type="SAM" id="Phobius"/>
    </source>
</evidence>
<keyword evidence="3" id="KW-1185">Reference proteome</keyword>
<gene>
    <name evidence="2" type="primary">Contig7159.g7667</name>
    <name evidence="2" type="ORF">STYLEM_16625</name>
</gene>
<accession>A0A078AZE3</accession>
<dbReference type="Proteomes" id="UP000039865">
    <property type="component" value="Unassembled WGS sequence"/>
</dbReference>
<feature type="transmembrane region" description="Helical" evidence="1">
    <location>
        <begin position="203"/>
        <end position="224"/>
    </location>
</feature>
<reference evidence="2 3" key="1">
    <citation type="submission" date="2014-06" db="EMBL/GenBank/DDBJ databases">
        <authorList>
            <person name="Swart Estienne"/>
        </authorList>
    </citation>
    <scope>NUCLEOTIDE SEQUENCE [LARGE SCALE GENOMIC DNA]</scope>
    <source>
        <strain evidence="2 3">130c</strain>
    </source>
</reference>
<organism evidence="2 3">
    <name type="scientific">Stylonychia lemnae</name>
    <name type="common">Ciliate</name>
    <dbReference type="NCBI Taxonomy" id="5949"/>
    <lineage>
        <taxon>Eukaryota</taxon>
        <taxon>Sar</taxon>
        <taxon>Alveolata</taxon>
        <taxon>Ciliophora</taxon>
        <taxon>Intramacronucleata</taxon>
        <taxon>Spirotrichea</taxon>
        <taxon>Stichotrichia</taxon>
        <taxon>Sporadotrichida</taxon>
        <taxon>Oxytrichidae</taxon>
        <taxon>Stylonychinae</taxon>
        <taxon>Stylonychia</taxon>
    </lineage>
</organism>
<keyword evidence="1" id="KW-0812">Transmembrane</keyword>
<name>A0A078AZE3_STYLE</name>
<dbReference type="FunCoup" id="A0A078AZE3">
    <property type="interactions" value="149"/>
</dbReference>
<dbReference type="EMBL" id="CCKQ01015688">
    <property type="protein sequence ID" value="CDW87519.1"/>
    <property type="molecule type" value="Genomic_DNA"/>
</dbReference>
<sequence length="225" mass="26667">MATGQDESVKQLFKQLKEDLRQIQDSEEQYDRAGTSAKIKIVQEAQVLVNSSRLNIRNLEFEIKMLPEYSRGDYMQKFRNIQQQYEESRKIFFKLEDNMNTEVFKKSKIGGVQEDEKRPNKDIRSRLLNGVEDIYDQEQQLQRIKIMGQETYMVMKDANNMIFKDREGLYRMIENQDIMSQDIDHAHGVIVGIERTQFIRKCLLYLIATLLFLANCLLIVYKVLY</sequence>
<dbReference type="AlphaFoldDB" id="A0A078AZE3"/>
<proteinExistence type="predicted"/>
<dbReference type="InParanoid" id="A0A078AZE3"/>
<protein>
    <submittedName>
        <fullName evidence="2">Uncharacterized protein</fullName>
    </submittedName>
</protein>
<evidence type="ECO:0000313" key="3">
    <source>
        <dbReference type="Proteomes" id="UP000039865"/>
    </source>
</evidence>
<evidence type="ECO:0000313" key="2">
    <source>
        <dbReference type="EMBL" id="CDW87519.1"/>
    </source>
</evidence>
<keyword evidence="1" id="KW-0472">Membrane</keyword>